<feature type="transmembrane region" description="Helical" evidence="2">
    <location>
        <begin position="255"/>
        <end position="279"/>
    </location>
</feature>
<sequence length="320" mass="34089">MSLQHSASCDSCPHFIFIGAQIQVKRPYLAPGILVALYFTYFGSLWLSTAVLYRSNQGESLQNISIANTSPQIDYTPFVCNVTDSGSFSTSCLGGWQVLTSKGQTIVSTEGAGPLGANVIPQMFLQFRASALFLSTSASSNATFEIAVSAGNTSVSVSANSSIGVAAVLNLPENETTTLSLTFTPGQIASHLDIGNITISVVDNSSLPSILPTPTLPPTVSLPSFISSTTTVSSTSSSPTNTSNSQSSDSSHKQLVADAVGLTVGLGLGLTLVTSLGYYTWKRRQRRRDETEWRPTGDTQGQRTIGLRRRPDNQDSTRWF</sequence>
<keyword evidence="4" id="KW-1185">Reference proteome</keyword>
<organism evidence="3 4">
    <name type="scientific">Lentinula boryana</name>
    <dbReference type="NCBI Taxonomy" id="40481"/>
    <lineage>
        <taxon>Eukaryota</taxon>
        <taxon>Fungi</taxon>
        <taxon>Dikarya</taxon>
        <taxon>Basidiomycota</taxon>
        <taxon>Agaricomycotina</taxon>
        <taxon>Agaricomycetes</taxon>
        <taxon>Agaricomycetidae</taxon>
        <taxon>Agaricales</taxon>
        <taxon>Marasmiineae</taxon>
        <taxon>Omphalotaceae</taxon>
        <taxon>Lentinula</taxon>
    </lineage>
</organism>
<keyword evidence="2" id="KW-0812">Transmembrane</keyword>
<accession>A0ABQ8QPE6</accession>
<proteinExistence type="predicted"/>
<evidence type="ECO:0008006" key="5">
    <source>
        <dbReference type="Google" id="ProtNLM"/>
    </source>
</evidence>
<keyword evidence="2" id="KW-1133">Transmembrane helix</keyword>
<evidence type="ECO:0000313" key="4">
    <source>
        <dbReference type="Proteomes" id="UP001163828"/>
    </source>
</evidence>
<name>A0ABQ8QPE6_9AGAR</name>
<feature type="compositionally biased region" description="Low complexity" evidence="1">
    <location>
        <begin position="231"/>
        <end position="249"/>
    </location>
</feature>
<feature type="transmembrane region" description="Helical" evidence="2">
    <location>
        <begin position="28"/>
        <end position="53"/>
    </location>
</feature>
<feature type="compositionally biased region" description="Basic and acidic residues" evidence="1">
    <location>
        <begin position="309"/>
        <end position="320"/>
    </location>
</feature>
<keyword evidence="2" id="KW-0472">Membrane</keyword>
<feature type="region of interest" description="Disordered" evidence="1">
    <location>
        <begin position="231"/>
        <end position="250"/>
    </location>
</feature>
<gene>
    <name evidence="3" type="ORF">F5050DRAFT_1709058</name>
</gene>
<protein>
    <recommendedName>
        <fullName evidence="5">Transmembrane protein</fullName>
    </recommendedName>
</protein>
<dbReference type="Proteomes" id="UP001163828">
    <property type="component" value="Unassembled WGS sequence"/>
</dbReference>
<evidence type="ECO:0000256" key="2">
    <source>
        <dbReference type="SAM" id="Phobius"/>
    </source>
</evidence>
<evidence type="ECO:0000313" key="3">
    <source>
        <dbReference type="EMBL" id="KAJ4000351.1"/>
    </source>
</evidence>
<feature type="region of interest" description="Disordered" evidence="1">
    <location>
        <begin position="286"/>
        <end position="320"/>
    </location>
</feature>
<reference evidence="3" key="1">
    <citation type="submission" date="2022-08" db="EMBL/GenBank/DDBJ databases">
        <authorList>
            <consortium name="DOE Joint Genome Institute"/>
            <person name="Min B."/>
            <person name="Riley R."/>
            <person name="Sierra-Patev S."/>
            <person name="Naranjo-Ortiz M."/>
            <person name="Looney B."/>
            <person name="Konkel Z."/>
            <person name="Slot J.C."/>
            <person name="Sakamoto Y."/>
            <person name="Steenwyk J.L."/>
            <person name="Rokas A."/>
            <person name="Carro J."/>
            <person name="Camarero S."/>
            <person name="Ferreira P."/>
            <person name="Molpeceres G."/>
            <person name="Ruiz-Duenas F.J."/>
            <person name="Serrano A."/>
            <person name="Henrissat B."/>
            <person name="Drula E."/>
            <person name="Hughes K.W."/>
            <person name="Mata J.L."/>
            <person name="Ishikawa N.K."/>
            <person name="Vargas-Isla R."/>
            <person name="Ushijima S."/>
            <person name="Smith C.A."/>
            <person name="Ahrendt S."/>
            <person name="Andreopoulos W."/>
            <person name="He G."/>
            <person name="Labutti K."/>
            <person name="Lipzen A."/>
            <person name="Ng V."/>
            <person name="Sandor L."/>
            <person name="Barry K."/>
            <person name="Martinez A.T."/>
            <person name="Xiao Y."/>
            <person name="Gibbons J.G."/>
            <person name="Terashima K."/>
            <person name="Hibbett D.S."/>
            <person name="Grigoriev I.V."/>
        </authorList>
    </citation>
    <scope>NUCLEOTIDE SEQUENCE</scope>
    <source>
        <strain evidence="3">TFB10827</strain>
    </source>
</reference>
<evidence type="ECO:0000256" key="1">
    <source>
        <dbReference type="SAM" id="MobiDB-lite"/>
    </source>
</evidence>
<comment type="caution">
    <text evidence="3">The sequence shown here is derived from an EMBL/GenBank/DDBJ whole genome shotgun (WGS) entry which is preliminary data.</text>
</comment>
<dbReference type="EMBL" id="MU790523">
    <property type="protein sequence ID" value="KAJ4000351.1"/>
    <property type="molecule type" value="Genomic_DNA"/>
</dbReference>